<dbReference type="SMART" id="SM00382">
    <property type="entry name" value="AAA"/>
    <property type="match status" value="1"/>
</dbReference>
<dbReference type="Pfam" id="PF00005">
    <property type="entry name" value="ABC_tran"/>
    <property type="match status" value="1"/>
</dbReference>
<dbReference type="SUPFAM" id="SSF52540">
    <property type="entry name" value="P-loop containing nucleoside triphosphate hydrolases"/>
    <property type="match status" value="1"/>
</dbReference>
<accession>A0ABS2CSY3</accession>
<evidence type="ECO:0000259" key="3">
    <source>
        <dbReference type="PROSITE" id="PS50893"/>
    </source>
</evidence>
<keyword evidence="2 4" id="KW-0067">ATP-binding</keyword>
<gene>
    <name evidence="4" type="ORF">JQN70_17860</name>
</gene>
<dbReference type="PANTHER" id="PTHR24220">
    <property type="entry name" value="IMPORT ATP-BINDING PROTEIN"/>
    <property type="match status" value="1"/>
</dbReference>
<dbReference type="GO" id="GO:0005524">
    <property type="term" value="F:ATP binding"/>
    <property type="evidence" value="ECO:0007669"/>
    <property type="project" value="UniProtKB-KW"/>
</dbReference>
<reference evidence="4" key="1">
    <citation type="submission" date="2021-02" db="EMBL/GenBank/DDBJ databases">
        <title>Phycicoccus sp. MQZ13P-5T, whole genome shotgun sequence.</title>
        <authorList>
            <person name="Tuo L."/>
        </authorList>
    </citation>
    <scope>NUCLEOTIDE SEQUENCE</scope>
    <source>
        <strain evidence="4">MQZ13P-5</strain>
    </source>
</reference>
<dbReference type="Gene3D" id="3.40.50.300">
    <property type="entry name" value="P-loop containing nucleotide triphosphate hydrolases"/>
    <property type="match status" value="1"/>
</dbReference>
<evidence type="ECO:0000313" key="4">
    <source>
        <dbReference type="EMBL" id="MBM6402266.1"/>
    </source>
</evidence>
<proteinExistence type="predicted"/>
<dbReference type="EMBL" id="JAFDVD010000023">
    <property type="protein sequence ID" value="MBM6402266.1"/>
    <property type="molecule type" value="Genomic_DNA"/>
</dbReference>
<name>A0ABS2CSY3_9MICO</name>
<evidence type="ECO:0000313" key="5">
    <source>
        <dbReference type="Proteomes" id="UP001430172"/>
    </source>
</evidence>
<evidence type="ECO:0000256" key="1">
    <source>
        <dbReference type="ARBA" id="ARBA00022741"/>
    </source>
</evidence>
<dbReference type="InterPro" id="IPR015854">
    <property type="entry name" value="ABC_transpr_LolD-like"/>
</dbReference>
<feature type="domain" description="ABC transporter" evidence="3">
    <location>
        <begin position="4"/>
        <end position="232"/>
    </location>
</feature>
<organism evidence="4 5">
    <name type="scientific">Phycicoccus sonneratiae</name>
    <dbReference type="NCBI Taxonomy" id="2807628"/>
    <lineage>
        <taxon>Bacteria</taxon>
        <taxon>Bacillati</taxon>
        <taxon>Actinomycetota</taxon>
        <taxon>Actinomycetes</taxon>
        <taxon>Micrococcales</taxon>
        <taxon>Intrasporangiaceae</taxon>
        <taxon>Phycicoccus</taxon>
    </lineage>
</organism>
<keyword evidence="5" id="KW-1185">Reference proteome</keyword>
<evidence type="ECO:0000256" key="2">
    <source>
        <dbReference type="ARBA" id="ARBA00022840"/>
    </source>
</evidence>
<comment type="caution">
    <text evidence="4">The sequence shown here is derived from an EMBL/GenBank/DDBJ whole genome shotgun (WGS) entry which is preliminary data.</text>
</comment>
<dbReference type="PROSITE" id="PS50893">
    <property type="entry name" value="ABC_TRANSPORTER_2"/>
    <property type="match status" value="1"/>
</dbReference>
<keyword evidence="1" id="KW-0547">Nucleotide-binding</keyword>
<sequence length="263" mass="27806">MRCTGLVHVYRVSGTDVAALRGADLYLAPGERIALLGPSGSGKSTLLGLVAGLLRPSAGTVLVDDLEVTGAGEAALHAYRAGTVGLMLQGVHGNLLPWADPVANVRHATAGRPGAGEEVLRLVGLHRERRAVERLTPSARQAVALAVALARRPRLLLVDEPTNMLTPADRDALLDAFVEATAGTTVLMVTHDEAVAARMERMVRMRDGRIAAEGVRESPFAVIGTDGSVPLPDRVLGHWPPGARVRVVEEDDGTLRLTREDPS</sequence>
<dbReference type="PANTHER" id="PTHR24220:SF659">
    <property type="entry name" value="TRANSPORTER, PUTATIVE-RELATED"/>
    <property type="match status" value="1"/>
</dbReference>
<protein>
    <submittedName>
        <fullName evidence="4">ATP-binding cassette domain-containing protein</fullName>
    </submittedName>
</protein>
<dbReference type="InterPro" id="IPR027417">
    <property type="entry name" value="P-loop_NTPase"/>
</dbReference>
<dbReference type="InterPro" id="IPR003593">
    <property type="entry name" value="AAA+_ATPase"/>
</dbReference>
<dbReference type="Proteomes" id="UP001430172">
    <property type="component" value="Unassembled WGS sequence"/>
</dbReference>
<dbReference type="InterPro" id="IPR003439">
    <property type="entry name" value="ABC_transporter-like_ATP-bd"/>
</dbReference>